<evidence type="ECO:0000313" key="10">
    <source>
        <dbReference type="Proteomes" id="UP000037425"/>
    </source>
</evidence>
<dbReference type="EMBL" id="LGAP01000010">
    <property type="protein sequence ID" value="KOF17699.1"/>
    <property type="molecule type" value="Genomic_DNA"/>
</dbReference>
<gene>
    <name evidence="9" type="ORF">AC244_16885</name>
</gene>
<dbReference type="GO" id="GO:0015871">
    <property type="term" value="P:choline transport"/>
    <property type="evidence" value="ECO:0007669"/>
    <property type="project" value="TreeGrafter"/>
</dbReference>
<name>A0A0L8BT64_ENSAD</name>
<accession>A0A0L8BT64</accession>
<keyword evidence="6 7" id="KW-0472">Membrane</keyword>
<evidence type="ECO:0000259" key="8">
    <source>
        <dbReference type="PROSITE" id="PS50928"/>
    </source>
</evidence>
<evidence type="ECO:0000256" key="1">
    <source>
        <dbReference type="ARBA" id="ARBA00004651"/>
    </source>
</evidence>
<dbReference type="CDD" id="cd06261">
    <property type="entry name" value="TM_PBP2"/>
    <property type="match status" value="1"/>
</dbReference>
<dbReference type="RefSeq" id="WP_053249976.1">
    <property type="nucleotide sequence ID" value="NZ_LGAP01000010.1"/>
</dbReference>
<evidence type="ECO:0000256" key="2">
    <source>
        <dbReference type="ARBA" id="ARBA00022448"/>
    </source>
</evidence>
<dbReference type="GO" id="GO:0043190">
    <property type="term" value="C:ATP-binding cassette (ABC) transporter complex"/>
    <property type="evidence" value="ECO:0007669"/>
    <property type="project" value="TreeGrafter"/>
</dbReference>
<comment type="subcellular location">
    <subcellularLocation>
        <location evidence="1 7">Cell membrane</location>
        <topology evidence="1 7">Multi-pass membrane protein</topology>
    </subcellularLocation>
</comment>
<evidence type="ECO:0000256" key="3">
    <source>
        <dbReference type="ARBA" id="ARBA00022475"/>
    </source>
</evidence>
<dbReference type="InterPro" id="IPR035906">
    <property type="entry name" value="MetI-like_sf"/>
</dbReference>
<feature type="transmembrane region" description="Helical" evidence="7">
    <location>
        <begin position="55"/>
        <end position="88"/>
    </location>
</feature>
<feature type="domain" description="ABC transmembrane type-1" evidence="8">
    <location>
        <begin position="91"/>
        <end position="270"/>
    </location>
</feature>
<dbReference type="PROSITE" id="PS50928">
    <property type="entry name" value="ABC_TM1"/>
    <property type="match status" value="1"/>
</dbReference>
<evidence type="ECO:0000256" key="5">
    <source>
        <dbReference type="ARBA" id="ARBA00022989"/>
    </source>
</evidence>
<dbReference type="GO" id="GO:0005275">
    <property type="term" value="F:amine transmembrane transporter activity"/>
    <property type="evidence" value="ECO:0007669"/>
    <property type="project" value="TreeGrafter"/>
</dbReference>
<dbReference type="SUPFAM" id="SSF161098">
    <property type="entry name" value="MetI-like"/>
    <property type="match status" value="1"/>
</dbReference>
<dbReference type="Pfam" id="PF00528">
    <property type="entry name" value="BPD_transp_1"/>
    <property type="match status" value="1"/>
</dbReference>
<keyword evidence="5 7" id="KW-1133">Transmembrane helix</keyword>
<evidence type="ECO:0000256" key="7">
    <source>
        <dbReference type="RuleBase" id="RU363032"/>
    </source>
</evidence>
<dbReference type="Proteomes" id="UP000037425">
    <property type="component" value="Unassembled WGS sequence"/>
</dbReference>
<protein>
    <submittedName>
        <fullName evidence="9">ABC transporter permease</fullName>
    </submittedName>
</protein>
<feature type="transmembrane region" description="Helical" evidence="7">
    <location>
        <begin position="251"/>
        <end position="270"/>
    </location>
</feature>
<evidence type="ECO:0000313" key="9">
    <source>
        <dbReference type="EMBL" id="KOF17699.1"/>
    </source>
</evidence>
<feature type="transmembrane region" description="Helical" evidence="7">
    <location>
        <begin position="139"/>
        <end position="165"/>
    </location>
</feature>
<dbReference type="PANTHER" id="PTHR47737">
    <property type="entry name" value="GLYCINE BETAINE/PROLINE BETAINE TRANSPORT SYSTEM PERMEASE PROTEIN PROW"/>
    <property type="match status" value="1"/>
</dbReference>
<keyword evidence="4 7" id="KW-0812">Transmembrane</keyword>
<feature type="transmembrane region" description="Helical" evidence="7">
    <location>
        <begin position="210"/>
        <end position="231"/>
    </location>
</feature>
<sequence length="287" mass="30469">MNLDLFEFSPGAYLAPAVDWLNTNFHPFFDAVTKFIEMVLGGIEAGLLYPPPYVVIALATFLAAYFITVRVSIVTAVALAFCFVAGLWTASMQTLGLVTVAVVISVSIAFPLGILASRYKGFEAGIRPVLDIMQTVPPWVYLIPAVMIFSLGRVPAIIATIVYGVPPMLRLTTLAFNQVPKDLLELGQATGAPPRSILFKIEIPSATPTLLVGLNQCILLSLAMVVLAGLVGAGGLGAEVTRGLTRMEMGLGLRAGLAIVAIAILLDRFSKGALQGRRTRGAAETTH</sequence>
<reference evidence="10" key="1">
    <citation type="submission" date="2015-07" db="EMBL/GenBank/DDBJ databases">
        <title>Whole genome sequence of an Ensifer adhaerens strain isolated from a cave pool in the Wind Cave National Park.</title>
        <authorList>
            <person name="Eng W.W.H."/>
            <person name="Gan H.M."/>
            <person name="Barton H.A."/>
            <person name="Savka M.A."/>
        </authorList>
    </citation>
    <scope>NUCLEOTIDE SEQUENCE [LARGE SCALE GENOMIC DNA]</scope>
    <source>
        <strain evidence="10">SD006</strain>
    </source>
</reference>
<dbReference type="PANTHER" id="PTHR47737:SF1">
    <property type="entry name" value="GLYCINE BETAINE_PROLINE BETAINE TRANSPORT SYSTEM PERMEASE PROTEIN PROW"/>
    <property type="match status" value="1"/>
</dbReference>
<dbReference type="Gene3D" id="1.10.3720.10">
    <property type="entry name" value="MetI-like"/>
    <property type="match status" value="1"/>
</dbReference>
<dbReference type="AlphaFoldDB" id="A0A0L8BT64"/>
<dbReference type="GO" id="GO:0031460">
    <property type="term" value="P:glycine betaine transport"/>
    <property type="evidence" value="ECO:0007669"/>
    <property type="project" value="TreeGrafter"/>
</dbReference>
<dbReference type="FunFam" id="1.10.3720.10:FF:000001">
    <property type="entry name" value="Glycine betaine ABC transporter, permease"/>
    <property type="match status" value="1"/>
</dbReference>
<keyword evidence="2 7" id="KW-0813">Transport</keyword>
<keyword evidence="3" id="KW-1003">Cell membrane</keyword>
<dbReference type="InterPro" id="IPR000515">
    <property type="entry name" value="MetI-like"/>
</dbReference>
<comment type="caution">
    <text evidence="9">The sequence shown here is derived from an EMBL/GenBank/DDBJ whole genome shotgun (WGS) entry which is preliminary data.</text>
</comment>
<feature type="transmembrane region" description="Helical" evidence="7">
    <location>
        <begin position="95"/>
        <end position="119"/>
    </location>
</feature>
<dbReference type="GO" id="GO:0015226">
    <property type="term" value="F:carnitine transmembrane transporter activity"/>
    <property type="evidence" value="ECO:0007669"/>
    <property type="project" value="TreeGrafter"/>
</dbReference>
<evidence type="ECO:0000256" key="6">
    <source>
        <dbReference type="ARBA" id="ARBA00023136"/>
    </source>
</evidence>
<organism evidence="9 10">
    <name type="scientific">Ensifer adhaerens</name>
    <name type="common">Sinorhizobium morelense</name>
    <dbReference type="NCBI Taxonomy" id="106592"/>
    <lineage>
        <taxon>Bacteria</taxon>
        <taxon>Pseudomonadati</taxon>
        <taxon>Pseudomonadota</taxon>
        <taxon>Alphaproteobacteria</taxon>
        <taxon>Hyphomicrobiales</taxon>
        <taxon>Rhizobiaceae</taxon>
        <taxon>Sinorhizobium/Ensifer group</taxon>
        <taxon>Ensifer</taxon>
    </lineage>
</organism>
<dbReference type="OrthoDB" id="9815258at2"/>
<comment type="similarity">
    <text evidence="7">Belongs to the binding-protein-dependent transport system permease family.</text>
</comment>
<proteinExistence type="inferred from homology"/>
<dbReference type="PATRIC" id="fig|106592.7.peg.1142"/>
<evidence type="ECO:0000256" key="4">
    <source>
        <dbReference type="ARBA" id="ARBA00022692"/>
    </source>
</evidence>